<feature type="region of interest" description="Disordered" evidence="1">
    <location>
        <begin position="143"/>
        <end position="182"/>
    </location>
</feature>
<comment type="caution">
    <text evidence="4">The sequence shown here is derived from an EMBL/GenBank/DDBJ whole genome shotgun (WGS) entry which is preliminary data.</text>
</comment>
<reference evidence="4 5" key="1">
    <citation type="submission" date="2022-11" db="EMBL/GenBank/DDBJ databases">
        <title>Anaerobic phenanthrene biodegradation by a DNRA strain PheN6.</title>
        <authorList>
            <person name="Zhang Z."/>
        </authorList>
    </citation>
    <scope>NUCLEOTIDE SEQUENCE [LARGE SCALE GENOMIC DNA]</scope>
    <source>
        <strain evidence="4 5">PheN6</strain>
    </source>
</reference>
<feature type="chain" id="PRO_5045407382" evidence="3">
    <location>
        <begin position="26"/>
        <end position="267"/>
    </location>
</feature>
<feature type="compositionally biased region" description="Low complexity" evidence="1">
    <location>
        <begin position="158"/>
        <end position="173"/>
    </location>
</feature>
<feature type="region of interest" description="Disordered" evidence="1">
    <location>
        <begin position="209"/>
        <end position="239"/>
    </location>
</feature>
<protein>
    <submittedName>
        <fullName evidence="4">Uncharacterized protein</fullName>
    </submittedName>
</protein>
<keyword evidence="2" id="KW-1133">Transmembrane helix</keyword>
<keyword evidence="5" id="KW-1185">Reference proteome</keyword>
<evidence type="ECO:0000313" key="5">
    <source>
        <dbReference type="Proteomes" id="UP001150259"/>
    </source>
</evidence>
<evidence type="ECO:0000256" key="2">
    <source>
        <dbReference type="SAM" id="Phobius"/>
    </source>
</evidence>
<keyword evidence="2" id="KW-0472">Membrane</keyword>
<feature type="signal peptide" evidence="3">
    <location>
        <begin position="1"/>
        <end position="25"/>
    </location>
</feature>
<evidence type="ECO:0000256" key="3">
    <source>
        <dbReference type="SAM" id="SignalP"/>
    </source>
</evidence>
<organism evidence="4 5">
    <name type="scientific">Intrasporangium calvum</name>
    <dbReference type="NCBI Taxonomy" id="53358"/>
    <lineage>
        <taxon>Bacteria</taxon>
        <taxon>Bacillati</taxon>
        <taxon>Actinomycetota</taxon>
        <taxon>Actinomycetes</taxon>
        <taxon>Micrococcales</taxon>
        <taxon>Intrasporangiaceae</taxon>
        <taxon>Intrasporangium</taxon>
    </lineage>
</organism>
<feature type="compositionally biased region" description="Polar residues" evidence="1">
    <location>
        <begin position="216"/>
        <end position="225"/>
    </location>
</feature>
<accession>A0ABT5GIB9</accession>
<feature type="region of interest" description="Disordered" evidence="1">
    <location>
        <begin position="248"/>
        <end position="267"/>
    </location>
</feature>
<sequence>MRRFAVVVLAAVAAVLALPVGSARAGGPTSVLVVNHEEATAAAAVTGSTVYDALVRSLDAMSPPAGEQRPPADSMAASLRLTWLIHDVTPWRVDGLVIDGQDVWVSTTMSSGTAELFEQDAVWHRPADARLLLATLTSLGAIGDSPTSAQPTVGGTVGDAVAPAEAPGAARPAAPDPTDEATVGAPLGSAALLGLLVGVLGTIVVGRLAPRGRSSGHGSETTTPARRQAEAATACSSDASHLATDIAPVGFSDDPATLPLRAPTGAS</sequence>
<name>A0ABT5GIB9_9MICO</name>
<gene>
    <name evidence="4" type="ORF">OO014_11450</name>
</gene>
<keyword evidence="3" id="KW-0732">Signal</keyword>
<evidence type="ECO:0000256" key="1">
    <source>
        <dbReference type="SAM" id="MobiDB-lite"/>
    </source>
</evidence>
<proteinExistence type="predicted"/>
<dbReference type="EMBL" id="JAPFQL010000045">
    <property type="protein sequence ID" value="MDC5697877.1"/>
    <property type="molecule type" value="Genomic_DNA"/>
</dbReference>
<keyword evidence="2" id="KW-0812">Transmembrane</keyword>
<dbReference type="RefSeq" id="WP_272462452.1">
    <property type="nucleotide sequence ID" value="NZ_JAPFQL010000045.1"/>
</dbReference>
<evidence type="ECO:0000313" key="4">
    <source>
        <dbReference type="EMBL" id="MDC5697877.1"/>
    </source>
</evidence>
<feature type="transmembrane region" description="Helical" evidence="2">
    <location>
        <begin position="187"/>
        <end position="209"/>
    </location>
</feature>
<dbReference type="Proteomes" id="UP001150259">
    <property type="component" value="Unassembled WGS sequence"/>
</dbReference>